<organism evidence="1 2">
    <name type="scientific">Actinoplanes regularis</name>
    <dbReference type="NCBI Taxonomy" id="52697"/>
    <lineage>
        <taxon>Bacteria</taxon>
        <taxon>Bacillati</taxon>
        <taxon>Actinomycetota</taxon>
        <taxon>Actinomycetes</taxon>
        <taxon>Micromonosporales</taxon>
        <taxon>Micromonosporaceae</taxon>
        <taxon>Actinoplanes</taxon>
    </lineage>
</organism>
<dbReference type="AlphaFoldDB" id="A0A239KBR0"/>
<protein>
    <submittedName>
        <fullName evidence="1">Uncharacterized protein</fullName>
    </submittedName>
</protein>
<keyword evidence="2" id="KW-1185">Reference proteome</keyword>
<proteinExistence type="predicted"/>
<name>A0A239KBR0_9ACTN</name>
<accession>A0A239KBR0</accession>
<dbReference type="EMBL" id="FZNR01000047">
    <property type="protein sequence ID" value="SNT15857.1"/>
    <property type="molecule type" value="Genomic_DNA"/>
</dbReference>
<gene>
    <name evidence="1" type="ORF">SAMN06264365_14714</name>
</gene>
<reference evidence="1 2" key="1">
    <citation type="submission" date="2017-06" db="EMBL/GenBank/DDBJ databases">
        <authorList>
            <person name="Kim H.J."/>
            <person name="Triplett B.A."/>
        </authorList>
    </citation>
    <scope>NUCLEOTIDE SEQUENCE [LARGE SCALE GENOMIC DNA]</scope>
    <source>
        <strain evidence="1 2">DSM 43151</strain>
    </source>
</reference>
<sequence length="180" mass="19881">MRQHNDSVNLVAVRADVAVIDELLRDIAERPVDLSDPDWRAGLRQAPAPVEEAGVAAQAAAALEVLLDAYETGGPSARAEVRDVFGTYRAFRWAVHLPGQWSSVSEFRRRLVHVSAVDQGADPRDELMTIWSLCNRARELGIDVEPVLREVAELSSDLDHYGFGSTRALIMRGLEEHDLG</sequence>
<evidence type="ECO:0000313" key="1">
    <source>
        <dbReference type="EMBL" id="SNT15857.1"/>
    </source>
</evidence>
<dbReference type="Proteomes" id="UP000198415">
    <property type="component" value="Unassembled WGS sequence"/>
</dbReference>
<evidence type="ECO:0000313" key="2">
    <source>
        <dbReference type="Proteomes" id="UP000198415"/>
    </source>
</evidence>